<organism evidence="2 3">
    <name type="scientific">Symplocastrum torsivum CPER-KK1</name>
    <dbReference type="NCBI Taxonomy" id="450513"/>
    <lineage>
        <taxon>Bacteria</taxon>
        <taxon>Bacillati</taxon>
        <taxon>Cyanobacteriota</taxon>
        <taxon>Cyanophyceae</taxon>
        <taxon>Oscillatoriophycideae</taxon>
        <taxon>Oscillatoriales</taxon>
        <taxon>Microcoleaceae</taxon>
        <taxon>Symplocastrum</taxon>
    </lineage>
</organism>
<feature type="compositionally biased region" description="Acidic residues" evidence="1">
    <location>
        <begin position="205"/>
        <end position="214"/>
    </location>
</feature>
<feature type="region of interest" description="Disordered" evidence="1">
    <location>
        <begin position="192"/>
        <end position="214"/>
    </location>
</feature>
<evidence type="ECO:0000313" key="3">
    <source>
        <dbReference type="Proteomes" id="UP000753908"/>
    </source>
</evidence>
<comment type="caution">
    <text evidence="2">The sequence shown here is derived from an EMBL/GenBank/DDBJ whole genome shotgun (WGS) entry which is preliminary data.</text>
</comment>
<dbReference type="Proteomes" id="UP000753908">
    <property type="component" value="Unassembled WGS sequence"/>
</dbReference>
<proteinExistence type="predicted"/>
<gene>
    <name evidence="2" type="ORF">KME25_32955</name>
</gene>
<dbReference type="AlphaFoldDB" id="A0A951UD70"/>
<evidence type="ECO:0000256" key="1">
    <source>
        <dbReference type="SAM" id="MobiDB-lite"/>
    </source>
</evidence>
<sequence length="214" mass="24820">MMTLVMHERLCLPPKRISYAYSNGLQMHCLCIGGKKDKKISSEVMHCLTHQSLQRFVFVKFSPLPKRNDSIMGHGRNIFCPNGIHYFFIKIYMELPLVLEHNWLPLPKGHIEVPETMSAKKDERFKMAPLSEYYEHLLKADAFLARNTLSAQARFILQTSLVEKKEQIQEGVSYLARRRNISSEEMWDRIQAGTAEETSKQELSELQDDDDDAD</sequence>
<reference evidence="2" key="1">
    <citation type="submission" date="2021-05" db="EMBL/GenBank/DDBJ databases">
        <authorList>
            <person name="Pietrasiak N."/>
            <person name="Ward R."/>
            <person name="Stajich J.E."/>
            <person name="Kurbessoian T."/>
        </authorList>
    </citation>
    <scope>NUCLEOTIDE SEQUENCE</scope>
    <source>
        <strain evidence="2">CPER-KK1</strain>
    </source>
</reference>
<protein>
    <submittedName>
        <fullName evidence="2">Uncharacterized protein</fullName>
    </submittedName>
</protein>
<dbReference type="EMBL" id="JAHHIF010000085">
    <property type="protein sequence ID" value="MBW4549178.1"/>
    <property type="molecule type" value="Genomic_DNA"/>
</dbReference>
<reference evidence="2" key="2">
    <citation type="journal article" date="2022" name="Microbiol. Resour. Announc.">
        <title>Metagenome Sequencing to Explore Phylogenomics of Terrestrial Cyanobacteria.</title>
        <authorList>
            <person name="Ward R.D."/>
            <person name="Stajich J.E."/>
            <person name="Johansen J.R."/>
            <person name="Huntemann M."/>
            <person name="Clum A."/>
            <person name="Foster B."/>
            <person name="Foster B."/>
            <person name="Roux S."/>
            <person name="Palaniappan K."/>
            <person name="Varghese N."/>
            <person name="Mukherjee S."/>
            <person name="Reddy T.B.K."/>
            <person name="Daum C."/>
            <person name="Copeland A."/>
            <person name="Chen I.A."/>
            <person name="Ivanova N.N."/>
            <person name="Kyrpides N.C."/>
            <person name="Shapiro N."/>
            <person name="Eloe-Fadrosh E.A."/>
            <person name="Pietrasiak N."/>
        </authorList>
    </citation>
    <scope>NUCLEOTIDE SEQUENCE</scope>
    <source>
        <strain evidence="2">CPER-KK1</strain>
    </source>
</reference>
<evidence type="ECO:0000313" key="2">
    <source>
        <dbReference type="EMBL" id="MBW4549178.1"/>
    </source>
</evidence>
<name>A0A951UD70_9CYAN</name>
<accession>A0A951UD70</accession>